<feature type="compositionally biased region" description="Polar residues" evidence="1">
    <location>
        <begin position="23"/>
        <end position="33"/>
    </location>
</feature>
<name>A0A9E7SUB6_9EURY</name>
<keyword evidence="3" id="KW-1185">Reference proteome</keyword>
<reference evidence="2" key="1">
    <citation type="submission" date="2022-06" db="EMBL/GenBank/DDBJ databases">
        <title>Diverse halophilic archaea isolated from saline environments.</title>
        <authorList>
            <person name="Cui H.-L."/>
        </authorList>
    </citation>
    <scope>NUCLEOTIDE SEQUENCE</scope>
    <source>
        <strain evidence="2">WLHS1</strain>
    </source>
</reference>
<proteinExistence type="predicted"/>
<accession>A0A9E7SUB6</accession>
<dbReference type="Proteomes" id="UP001056855">
    <property type="component" value="Chromosome"/>
</dbReference>
<organism evidence="2 3">
    <name type="scientific">Natronosalvus rutilus</name>
    <dbReference type="NCBI Taxonomy" id="2953753"/>
    <lineage>
        <taxon>Archaea</taxon>
        <taxon>Methanobacteriati</taxon>
        <taxon>Methanobacteriota</taxon>
        <taxon>Stenosarchaea group</taxon>
        <taxon>Halobacteria</taxon>
        <taxon>Halobacteriales</taxon>
        <taxon>Natrialbaceae</taxon>
        <taxon>Natronosalvus</taxon>
    </lineage>
</organism>
<evidence type="ECO:0000256" key="1">
    <source>
        <dbReference type="SAM" id="MobiDB-lite"/>
    </source>
</evidence>
<dbReference type="RefSeq" id="WP_254157678.1">
    <property type="nucleotide sequence ID" value="NZ_CP100355.1"/>
</dbReference>
<evidence type="ECO:0000313" key="3">
    <source>
        <dbReference type="Proteomes" id="UP001056855"/>
    </source>
</evidence>
<sequence length="45" mass="5024">MSHPLVGAITNARTITVGFGRSRTPQTNATRGQSRFYASRRYLEP</sequence>
<dbReference type="EMBL" id="CP100355">
    <property type="protein sequence ID" value="UTF53320.1"/>
    <property type="molecule type" value="Genomic_DNA"/>
</dbReference>
<dbReference type="GeneID" id="73291651"/>
<feature type="region of interest" description="Disordered" evidence="1">
    <location>
        <begin position="19"/>
        <end position="45"/>
    </location>
</feature>
<gene>
    <name evidence="2" type="ORF">NGM29_16355</name>
</gene>
<dbReference type="AlphaFoldDB" id="A0A9E7SUB6"/>
<evidence type="ECO:0000313" key="2">
    <source>
        <dbReference type="EMBL" id="UTF53320.1"/>
    </source>
</evidence>
<dbReference type="KEGG" id="sawl:NGM29_16355"/>
<protein>
    <submittedName>
        <fullName evidence="2">Uncharacterized protein</fullName>
    </submittedName>
</protein>